<reference evidence="2 3" key="1">
    <citation type="journal article" date="2023" name="Plants (Basel)">
        <title>Bridging the Gap: Combining Genomics and Transcriptomics Approaches to Understand Stylosanthes scabra, an Orphan Legume from the Brazilian Caatinga.</title>
        <authorList>
            <person name="Ferreira-Neto J.R.C."/>
            <person name="da Silva M.D."/>
            <person name="Binneck E."/>
            <person name="de Melo N.F."/>
            <person name="da Silva R.H."/>
            <person name="de Melo A.L.T.M."/>
            <person name="Pandolfi V."/>
            <person name="Bustamante F.O."/>
            <person name="Brasileiro-Vidal A.C."/>
            <person name="Benko-Iseppon A.M."/>
        </authorList>
    </citation>
    <scope>NUCLEOTIDE SEQUENCE [LARGE SCALE GENOMIC DNA]</scope>
    <source>
        <tissue evidence="2">Leaves</tissue>
    </source>
</reference>
<dbReference type="EMBL" id="JASCZI010122303">
    <property type="protein sequence ID" value="MED6164084.1"/>
    <property type="molecule type" value="Genomic_DNA"/>
</dbReference>
<feature type="compositionally biased region" description="Low complexity" evidence="1">
    <location>
        <begin position="46"/>
        <end position="62"/>
    </location>
</feature>
<dbReference type="Proteomes" id="UP001341840">
    <property type="component" value="Unassembled WGS sequence"/>
</dbReference>
<feature type="compositionally biased region" description="Basic and acidic residues" evidence="1">
    <location>
        <begin position="1"/>
        <end position="22"/>
    </location>
</feature>
<feature type="compositionally biased region" description="Acidic residues" evidence="1">
    <location>
        <begin position="99"/>
        <end position="131"/>
    </location>
</feature>
<sequence length="182" mass="20318">MSYDEALRTFQRENQEIREAQKSTESQLNHLTELLQKFTNQPTINPQAQAQPSAPSPLRSQPLPNPKGGINAVHVDIETKGRMKLRTKKGRMTGSELTNSDESDDEDEDESEDEDEEEDEIESGSEEEEEKVNDGSDKGKTFFIATLCSEGKTMKEEIPIKCEDPGPCLVTCKIQGLSIPDC</sequence>
<gene>
    <name evidence="2" type="ORF">PIB30_086310</name>
</gene>
<protein>
    <submittedName>
        <fullName evidence="2">Uncharacterized protein</fullName>
    </submittedName>
</protein>
<evidence type="ECO:0000313" key="3">
    <source>
        <dbReference type="Proteomes" id="UP001341840"/>
    </source>
</evidence>
<evidence type="ECO:0000256" key="1">
    <source>
        <dbReference type="SAM" id="MobiDB-lite"/>
    </source>
</evidence>
<organism evidence="2 3">
    <name type="scientific">Stylosanthes scabra</name>
    <dbReference type="NCBI Taxonomy" id="79078"/>
    <lineage>
        <taxon>Eukaryota</taxon>
        <taxon>Viridiplantae</taxon>
        <taxon>Streptophyta</taxon>
        <taxon>Embryophyta</taxon>
        <taxon>Tracheophyta</taxon>
        <taxon>Spermatophyta</taxon>
        <taxon>Magnoliopsida</taxon>
        <taxon>eudicotyledons</taxon>
        <taxon>Gunneridae</taxon>
        <taxon>Pentapetalae</taxon>
        <taxon>rosids</taxon>
        <taxon>fabids</taxon>
        <taxon>Fabales</taxon>
        <taxon>Fabaceae</taxon>
        <taxon>Papilionoideae</taxon>
        <taxon>50 kb inversion clade</taxon>
        <taxon>dalbergioids sensu lato</taxon>
        <taxon>Dalbergieae</taxon>
        <taxon>Pterocarpus clade</taxon>
        <taxon>Stylosanthes</taxon>
    </lineage>
</organism>
<accession>A0ABU6UT99</accession>
<evidence type="ECO:0000313" key="2">
    <source>
        <dbReference type="EMBL" id="MED6164084.1"/>
    </source>
</evidence>
<proteinExistence type="predicted"/>
<feature type="region of interest" description="Disordered" evidence="1">
    <location>
        <begin position="1"/>
        <end position="140"/>
    </location>
</feature>
<feature type="compositionally biased region" description="Basic residues" evidence="1">
    <location>
        <begin position="82"/>
        <end position="91"/>
    </location>
</feature>
<keyword evidence="3" id="KW-1185">Reference proteome</keyword>
<name>A0ABU6UT99_9FABA</name>
<comment type="caution">
    <text evidence="2">The sequence shown here is derived from an EMBL/GenBank/DDBJ whole genome shotgun (WGS) entry which is preliminary data.</text>
</comment>